<dbReference type="AlphaFoldDB" id="A0A443VMZ6"/>
<dbReference type="KEGG" id="rpln:B1209_10685"/>
<name>A0A443VMZ6_RAOPL</name>
<sequence length="69" mass="8260">MVAVRDKTRGTEIMRWIFSHRNNMPGRRMKKEKRLAPQQVMARNSKVEESPLTTLQEINRYISTRLYIP</sequence>
<evidence type="ECO:0000313" key="3">
    <source>
        <dbReference type="Proteomes" id="UP000288843"/>
    </source>
</evidence>
<organism evidence="2 3">
    <name type="scientific">Raoultella planticola</name>
    <name type="common">Klebsiella planticola</name>
    <dbReference type="NCBI Taxonomy" id="575"/>
    <lineage>
        <taxon>Bacteria</taxon>
        <taxon>Pseudomonadati</taxon>
        <taxon>Pseudomonadota</taxon>
        <taxon>Gammaproteobacteria</taxon>
        <taxon>Enterobacterales</taxon>
        <taxon>Enterobacteriaceae</taxon>
        <taxon>Klebsiella/Raoultella group</taxon>
        <taxon>Raoultella</taxon>
    </lineage>
</organism>
<protein>
    <submittedName>
        <fullName evidence="2">Uncharacterized protein</fullName>
    </submittedName>
</protein>
<proteinExistence type="predicted"/>
<evidence type="ECO:0000313" key="2">
    <source>
        <dbReference type="EMBL" id="RWT22647.1"/>
    </source>
</evidence>
<gene>
    <name evidence="2" type="ORF">DN603_12740</name>
</gene>
<comment type="caution">
    <text evidence="2">The sequence shown here is derived from an EMBL/GenBank/DDBJ whole genome shotgun (WGS) entry which is preliminary data.</text>
</comment>
<dbReference type="Proteomes" id="UP000288843">
    <property type="component" value="Unassembled WGS sequence"/>
</dbReference>
<feature type="region of interest" description="Disordered" evidence="1">
    <location>
        <begin position="27"/>
        <end position="48"/>
    </location>
</feature>
<accession>A0A443VMZ6</accession>
<dbReference type="EMBL" id="QKOX01000011">
    <property type="protein sequence ID" value="RWT22647.1"/>
    <property type="molecule type" value="Genomic_DNA"/>
</dbReference>
<evidence type="ECO:0000256" key="1">
    <source>
        <dbReference type="SAM" id="MobiDB-lite"/>
    </source>
</evidence>
<reference evidence="2 3" key="1">
    <citation type="submission" date="2018-06" db="EMBL/GenBank/DDBJ databases">
        <title>Carbapenemase-producing Enterobacteriaceae present in wastewater treatment plant effluent and nearby surface waters in the US.</title>
        <authorList>
            <person name="Mathys D.A."/>
            <person name="Mollenkopf D.F."/>
            <person name="Feicht S.M."/>
            <person name="Adams R.J."/>
            <person name="Albers A.L."/>
            <person name="Stuever D.M."/>
            <person name="Daniels J.B."/>
            <person name="Wittum T.E."/>
        </authorList>
    </citation>
    <scope>NUCLEOTIDE SEQUENCE [LARGE SCALE GENOMIC DNA]</scope>
    <source>
        <strain evidence="2 3">GEO_47_Down_B</strain>
    </source>
</reference>